<dbReference type="Gene3D" id="2.30.30.230">
    <property type="entry name" value="Fumarylacetoacetase, N-terminal domain"/>
    <property type="match status" value="1"/>
</dbReference>
<sequence length="80" mass="8126">MRTIDETHDPDLTSWVEGADGDPDFPIQNLPLGVFSHLGDAPRGGIAIGAMILDLAALAASGLLEGDAQAAARAASADTL</sequence>
<reference evidence="2" key="1">
    <citation type="submission" date="2022-03" db="EMBL/GenBank/DDBJ databases">
        <title>Identification of a novel bacterium isolated from mangrove sediments.</title>
        <authorList>
            <person name="Pan X."/>
        </authorList>
    </citation>
    <scope>NUCLEOTIDE SEQUENCE</scope>
    <source>
        <strain evidence="2">B1949</strain>
    </source>
</reference>
<comment type="caution">
    <text evidence="2">The sequence shown here is derived from an EMBL/GenBank/DDBJ whole genome shotgun (WGS) entry which is preliminary data.</text>
</comment>
<accession>A0ABT0BJH0</accession>
<dbReference type="Proteomes" id="UP001162881">
    <property type="component" value="Unassembled WGS sequence"/>
</dbReference>
<keyword evidence="3" id="KW-1185">Reference proteome</keyword>
<protein>
    <submittedName>
        <fullName evidence="2">Fumarylacetoacetase</fullName>
    </submittedName>
</protein>
<proteinExistence type="predicted"/>
<dbReference type="InterPro" id="IPR036462">
    <property type="entry name" value="Fumarylacetoacetase_N_sf"/>
</dbReference>
<gene>
    <name evidence="2" type="ORF">MTR62_20085</name>
</gene>
<evidence type="ECO:0000313" key="2">
    <source>
        <dbReference type="EMBL" id="MCJ2184966.1"/>
    </source>
</evidence>
<dbReference type="EMBL" id="JALHLF010000182">
    <property type="protein sequence ID" value="MCJ2184966.1"/>
    <property type="molecule type" value="Genomic_DNA"/>
</dbReference>
<feature type="domain" description="Fumarylacetoacetase N-terminal" evidence="1">
    <location>
        <begin position="28"/>
        <end position="80"/>
    </location>
</feature>
<organism evidence="2 3">
    <name type="scientific">Novosphingobium organovorum</name>
    <dbReference type="NCBI Taxonomy" id="2930092"/>
    <lineage>
        <taxon>Bacteria</taxon>
        <taxon>Pseudomonadati</taxon>
        <taxon>Pseudomonadota</taxon>
        <taxon>Alphaproteobacteria</taxon>
        <taxon>Sphingomonadales</taxon>
        <taxon>Sphingomonadaceae</taxon>
        <taxon>Novosphingobium</taxon>
    </lineage>
</organism>
<dbReference type="Pfam" id="PF09298">
    <property type="entry name" value="FAA_hydrolase_N"/>
    <property type="match status" value="1"/>
</dbReference>
<feature type="non-terminal residue" evidence="2">
    <location>
        <position position="80"/>
    </location>
</feature>
<dbReference type="SUPFAM" id="SSF63433">
    <property type="entry name" value="Fumarylacetoacetate hydrolase, FAH, N-terminal domain"/>
    <property type="match status" value="1"/>
</dbReference>
<name>A0ABT0BJH0_9SPHN</name>
<evidence type="ECO:0000259" key="1">
    <source>
        <dbReference type="Pfam" id="PF09298"/>
    </source>
</evidence>
<evidence type="ECO:0000313" key="3">
    <source>
        <dbReference type="Proteomes" id="UP001162881"/>
    </source>
</evidence>
<dbReference type="InterPro" id="IPR015377">
    <property type="entry name" value="Fumarylacetoacetase_N"/>
</dbReference>